<evidence type="ECO:0000256" key="1">
    <source>
        <dbReference type="ARBA" id="ARBA00004127"/>
    </source>
</evidence>
<evidence type="ECO:0000256" key="7">
    <source>
        <dbReference type="PIRSR" id="PIRSR605150-3"/>
    </source>
</evidence>
<feature type="transmembrane region" description="Helical" evidence="8">
    <location>
        <begin position="23"/>
        <end position="43"/>
    </location>
</feature>
<evidence type="ECO:0000313" key="10">
    <source>
        <dbReference type="Proteomes" id="UP000000263"/>
    </source>
</evidence>
<evidence type="ECO:0000256" key="5">
    <source>
        <dbReference type="ARBA" id="ARBA00022989"/>
    </source>
</evidence>
<dbReference type="EC" id="2.4.1.12" evidence="9"/>
<dbReference type="EMBL" id="CP000804">
    <property type="protein sequence ID" value="ABU57215.1"/>
    <property type="molecule type" value="Genomic_DNA"/>
</dbReference>
<dbReference type="GO" id="GO:0030244">
    <property type="term" value="P:cellulose biosynthetic process"/>
    <property type="evidence" value="ECO:0007669"/>
    <property type="project" value="InterPro"/>
</dbReference>
<dbReference type="Pfam" id="PF03552">
    <property type="entry name" value="Cellulose_synt"/>
    <property type="match status" value="1"/>
</dbReference>
<accession>A7NIB5</accession>
<proteinExistence type="predicted"/>
<dbReference type="SUPFAM" id="SSF53448">
    <property type="entry name" value="Nucleotide-diphospho-sugar transferases"/>
    <property type="match status" value="2"/>
</dbReference>
<protein>
    <submittedName>
        <fullName evidence="9">Cellulose synthase (UDP-forming)</fullName>
        <ecNumber evidence="9">2.4.1.12</ecNumber>
    </submittedName>
</protein>
<keyword evidence="6 8" id="KW-0472">Membrane</keyword>
<evidence type="ECO:0000256" key="2">
    <source>
        <dbReference type="ARBA" id="ARBA00022676"/>
    </source>
</evidence>
<dbReference type="eggNOG" id="COG1215">
    <property type="taxonomic scope" value="Bacteria"/>
</dbReference>
<dbReference type="CAZy" id="GT2">
    <property type="family name" value="Glycosyltransferase Family 2"/>
</dbReference>
<keyword evidence="3 9" id="KW-0808">Transferase</keyword>
<dbReference type="Proteomes" id="UP000000263">
    <property type="component" value="Chromosome"/>
</dbReference>
<dbReference type="AlphaFoldDB" id="A7NIB5"/>
<feature type="transmembrane region" description="Helical" evidence="8">
    <location>
        <begin position="561"/>
        <end position="580"/>
    </location>
</feature>
<evidence type="ECO:0000256" key="4">
    <source>
        <dbReference type="ARBA" id="ARBA00022692"/>
    </source>
</evidence>
<dbReference type="InterPro" id="IPR029044">
    <property type="entry name" value="Nucleotide-diphossugar_trans"/>
</dbReference>
<comment type="subcellular location">
    <subcellularLocation>
        <location evidence="1">Endomembrane system</location>
        <topology evidence="1">Multi-pass membrane protein</topology>
    </subcellularLocation>
</comment>
<keyword evidence="4 8" id="KW-0812">Transmembrane</keyword>
<evidence type="ECO:0000313" key="9">
    <source>
        <dbReference type="EMBL" id="ABU57215.1"/>
    </source>
</evidence>
<name>A7NIB5_ROSCS</name>
<dbReference type="GO" id="GO:0012505">
    <property type="term" value="C:endomembrane system"/>
    <property type="evidence" value="ECO:0007669"/>
    <property type="project" value="UniProtKB-SubCell"/>
</dbReference>
<dbReference type="RefSeq" id="WP_012119645.1">
    <property type="nucleotide sequence ID" value="NC_009767.1"/>
</dbReference>
<dbReference type="GO" id="GO:0016760">
    <property type="term" value="F:cellulose synthase (UDP-forming) activity"/>
    <property type="evidence" value="ECO:0007669"/>
    <property type="project" value="UniProtKB-EC"/>
</dbReference>
<evidence type="ECO:0000256" key="6">
    <source>
        <dbReference type="ARBA" id="ARBA00023136"/>
    </source>
</evidence>
<feature type="binding site" evidence="7">
    <location>
        <position position="161"/>
    </location>
    <ligand>
        <name>Mn(2+)</name>
        <dbReference type="ChEBI" id="CHEBI:29035"/>
    </ligand>
</feature>
<feature type="transmembrane region" description="Helical" evidence="8">
    <location>
        <begin position="641"/>
        <end position="661"/>
    </location>
</feature>
<keyword evidence="10" id="KW-1185">Reference proteome</keyword>
<evidence type="ECO:0000256" key="3">
    <source>
        <dbReference type="ARBA" id="ARBA00022679"/>
    </source>
</evidence>
<dbReference type="Gene3D" id="3.90.550.10">
    <property type="entry name" value="Spore Coat Polysaccharide Biosynthesis Protein SpsA, Chain A"/>
    <property type="match status" value="2"/>
</dbReference>
<feature type="transmembrane region" description="Helical" evidence="8">
    <location>
        <begin position="49"/>
        <end position="72"/>
    </location>
</feature>
<dbReference type="HOGENOM" id="CLU_011907_4_1_0"/>
<dbReference type="InterPro" id="IPR005150">
    <property type="entry name" value="Cellulose_synth"/>
</dbReference>
<feature type="transmembrane region" description="Helical" evidence="8">
    <location>
        <begin position="529"/>
        <end position="549"/>
    </location>
</feature>
<keyword evidence="5 8" id="KW-1133">Transmembrane helix</keyword>
<feature type="binding site" evidence="7">
    <location>
        <position position="181"/>
    </location>
    <ligand>
        <name>Mn(2+)</name>
        <dbReference type="ChEBI" id="CHEBI:29035"/>
    </ligand>
</feature>
<dbReference type="STRING" id="383372.Rcas_1116"/>
<organism evidence="9 10">
    <name type="scientific">Roseiflexus castenholzii (strain DSM 13941 / HLO8)</name>
    <dbReference type="NCBI Taxonomy" id="383372"/>
    <lineage>
        <taxon>Bacteria</taxon>
        <taxon>Bacillati</taxon>
        <taxon>Chloroflexota</taxon>
        <taxon>Chloroflexia</taxon>
        <taxon>Chloroflexales</taxon>
        <taxon>Roseiflexineae</taxon>
        <taxon>Roseiflexaceae</taxon>
        <taxon>Roseiflexus</taxon>
    </lineage>
</organism>
<dbReference type="CDD" id="cd06421">
    <property type="entry name" value="CESA_CelA_like"/>
    <property type="match status" value="1"/>
</dbReference>
<dbReference type="PANTHER" id="PTHR43867:SF2">
    <property type="entry name" value="CELLULOSE SYNTHASE CATALYTIC SUBUNIT A [UDP-FORMING]"/>
    <property type="match status" value="1"/>
</dbReference>
<feature type="transmembrane region" description="Helical" evidence="8">
    <location>
        <begin position="489"/>
        <end position="517"/>
    </location>
</feature>
<keyword evidence="2 9" id="KW-0328">Glycosyltransferase</keyword>
<dbReference type="KEGG" id="rca:Rcas_1116"/>
<dbReference type="PANTHER" id="PTHR43867">
    <property type="entry name" value="CELLULOSE SYNTHASE CATALYTIC SUBUNIT A [UDP-FORMING]"/>
    <property type="match status" value="1"/>
</dbReference>
<reference evidence="9 10" key="1">
    <citation type="submission" date="2007-08" db="EMBL/GenBank/DDBJ databases">
        <title>Complete sequence of Roseiflexus castenholzii DSM 13941.</title>
        <authorList>
            <consortium name="US DOE Joint Genome Institute"/>
            <person name="Copeland A."/>
            <person name="Lucas S."/>
            <person name="Lapidus A."/>
            <person name="Barry K."/>
            <person name="Glavina del Rio T."/>
            <person name="Dalin E."/>
            <person name="Tice H."/>
            <person name="Pitluck S."/>
            <person name="Thompson L.S."/>
            <person name="Brettin T."/>
            <person name="Bruce D."/>
            <person name="Detter J.C."/>
            <person name="Han C."/>
            <person name="Tapia R."/>
            <person name="Schmutz J."/>
            <person name="Larimer F."/>
            <person name="Land M."/>
            <person name="Hauser L."/>
            <person name="Kyrpides N."/>
            <person name="Mikhailova N."/>
            <person name="Bryant D.A."/>
            <person name="Hanada S."/>
            <person name="Tsukatani Y."/>
            <person name="Richardson P."/>
        </authorList>
    </citation>
    <scope>NUCLEOTIDE SEQUENCE [LARGE SCALE GENOMIC DNA]</scope>
    <source>
        <strain evidence="10">DSM 13941 / HLO8</strain>
    </source>
</reference>
<dbReference type="GO" id="GO:0005886">
    <property type="term" value="C:plasma membrane"/>
    <property type="evidence" value="ECO:0007669"/>
    <property type="project" value="TreeGrafter"/>
</dbReference>
<gene>
    <name evidence="9" type="ordered locus">Rcas_1116</name>
</gene>
<dbReference type="InterPro" id="IPR050321">
    <property type="entry name" value="Glycosyltr_2/OpgH_subfam"/>
</dbReference>
<evidence type="ECO:0000256" key="8">
    <source>
        <dbReference type="SAM" id="Phobius"/>
    </source>
</evidence>
<sequence length="691" mass="77627">MSHVVHMLWLDDPDVRAELRLRLLRVLVATNLLLGFLYLSWRYTATINWAAWPIALGLVVAETYSYIDAWLFGLTLWRLKQRGEPPPPPSQATVDVFITCYNEPVEIVRETAIAARDIRYPHRTYLLDDGNSSAMRAMAQEIGIGYLVRSEEWKGKQRHAKAGNLNNALCQTNGEFVLVLDADQIPSPDILDRTLGYFADERVALVQTPQWFYNVPPDDPLGSQAPLFYGPIMQGKDGWNAAFFCGSNAILRREALMQIGIANYVRDLELRVQRALRTAETLLRRAVRQAQAVNNGAALAAINDLQAAVRASRRMLREGRPIQEVTWYFQQRAAAAARPLVVEDLARLRAEVATIPGLNEDEDLTTNLSRSLDDETILHELTIRERSPLAAIATVRELLLAVDVDRSDEAQPVMPLATISVTEDMATAMRLHAAGWRSVYHDEILARGLAPEDLRSALQQRLRWAQGTIQVMLRENPLFIRRLGWGQRLMYFATMWSYLSGFFSVIYLAAPILYLIFGMLPVRAQAEEFFWRLVPYLITNELVFAVAGWKRATWRGHQYSLALFPLWIRAVISAIGNVYAGRPLGFVVTPKVRQGGMHLWGQLRLVRIQVITMALLILSAIWGLGRLALGVQTEGIPTLVNIFWIGYDLLMLSVVIDAALYQPEEQEQSMAADRGFGAGPIPTPTEGGMGG</sequence>
<feature type="transmembrane region" description="Helical" evidence="8">
    <location>
        <begin position="606"/>
        <end position="629"/>
    </location>
</feature>